<sequence length="98" mass="11100">MASFHSKGKKVTENLYDQLPEYGSGRRHSNNWWKALGTILLNNGFLVESVRATYRTISYAICGDQILRILAKTRPSTTDRLILVDRVNMVAILSISDE</sequence>
<dbReference type="GO" id="GO:0006260">
    <property type="term" value="P:DNA replication"/>
    <property type="evidence" value="ECO:0007669"/>
    <property type="project" value="InterPro"/>
</dbReference>
<evidence type="ECO:0000259" key="1">
    <source>
        <dbReference type="Pfam" id="PF09382"/>
    </source>
</evidence>
<keyword evidence="3" id="KW-1185">Reference proteome</keyword>
<proteinExistence type="predicted"/>
<dbReference type="GO" id="GO:0043138">
    <property type="term" value="F:3'-5' DNA helicase activity"/>
    <property type="evidence" value="ECO:0007669"/>
    <property type="project" value="InterPro"/>
</dbReference>
<accession>A0A835FFH6</accession>
<dbReference type="EMBL" id="JACEFO010001017">
    <property type="protein sequence ID" value="KAF8750042.1"/>
    <property type="molecule type" value="Genomic_DNA"/>
</dbReference>
<dbReference type="InterPro" id="IPR036390">
    <property type="entry name" value="WH_DNA-bd_sf"/>
</dbReference>
<dbReference type="GO" id="GO:0006281">
    <property type="term" value="P:DNA repair"/>
    <property type="evidence" value="ECO:0007669"/>
    <property type="project" value="InterPro"/>
</dbReference>
<protein>
    <recommendedName>
        <fullName evidence="1">RQC domain-containing protein</fullName>
    </recommendedName>
</protein>
<dbReference type="SUPFAM" id="SSF46785">
    <property type="entry name" value="Winged helix' DNA-binding domain"/>
    <property type="match status" value="1"/>
</dbReference>
<dbReference type="Proteomes" id="UP000636709">
    <property type="component" value="Unassembled WGS sequence"/>
</dbReference>
<evidence type="ECO:0000313" key="2">
    <source>
        <dbReference type="EMBL" id="KAF8750042.1"/>
    </source>
</evidence>
<name>A0A835FFH6_9POAL</name>
<feature type="domain" description="RQC" evidence="1">
    <location>
        <begin position="6"/>
        <end position="59"/>
    </location>
</feature>
<dbReference type="Gene3D" id="1.10.10.10">
    <property type="entry name" value="Winged helix-like DNA-binding domain superfamily/Winged helix DNA-binding domain"/>
    <property type="match status" value="1"/>
</dbReference>
<organism evidence="2 3">
    <name type="scientific">Digitaria exilis</name>
    <dbReference type="NCBI Taxonomy" id="1010633"/>
    <lineage>
        <taxon>Eukaryota</taxon>
        <taxon>Viridiplantae</taxon>
        <taxon>Streptophyta</taxon>
        <taxon>Embryophyta</taxon>
        <taxon>Tracheophyta</taxon>
        <taxon>Spermatophyta</taxon>
        <taxon>Magnoliopsida</taxon>
        <taxon>Liliopsida</taxon>
        <taxon>Poales</taxon>
        <taxon>Poaceae</taxon>
        <taxon>PACMAD clade</taxon>
        <taxon>Panicoideae</taxon>
        <taxon>Panicodae</taxon>
        <taxon>Paniceae</taxon>
        <taxon>Anthephorinae</taxon>
        <taxon>Digitaria</taxon>
    </lineage>
</organism>
<reference evidence="2" key="1">
    <citation type="submission" date="2020-07" db="EMBL/GenBank/DDBJ databases">
        <title>Genome sequence and genetic diversity analysis of an under-domesticated orphan crop, white fonio (Digitaria exilis).</title>
        <authorList>
            <person name="Bennetzen J.L."/>
            <person name="Chen S."/>
            <person name="Ma X."/>
            <person name="Wang X."/>
            <person name="Yssel A.E.J."/>
            <person name="Chaluvadi S.R."/>
            <person name="Johnson M."/>
            <person name="Gangashetty P."/>
            <person name="Hamidou F."/>
            <person name="Sanogo M.D."/>
            <person name="Zwaenepoel A."/>
            <person name="Wallace J."/>
            <person name="Van De Peer Y."/>
            <person name="Van Deynze A."/>
        </authorList>
    </citation>
    <scope>NUCLEOTIDE SEQUENCE</scope>
    <source>
        <tissue evidence="2">Leaves</tissue>
    </source>
</reference>
<gene>
    <name evidence="2" type="ORF">HU200_012511</name>
</gene>
<evidence type="ECO:0000313" key="3">
    <source>
        <dbReference type="Proteomes" id="UP000636709"/>
    </source>
</evidence>
<dbReference type="InterPro" id="IPR036388">
    <property type="entry name" value="WH-like_DNA-bd_sf"/>
</dbReference>
<dbReference type="AlphaFoldDB" id="A0A835FFH6"/>
<dbReference type="Pfam" id="PF09382">
    <property type="entry name" value="RQC"/>
    <property type="match status" value="1"/>
</dbReference>
<dbReference type="OrthoDB" id="10576605at2759"/>
<comment type="caution">
    <text evidence="2">The sequence shown here is derived from an EMBL/GenBank/DDBJ whole genome shotgun (WGS) entry which is preliminary data.</text>
</comment>
<dbReference type="InterPro" id="IPR018982">
    <property type="entry name" value="RQC_domain"/>
</dbReference>